<evidence type="ECO:0000313" key="2">
    <source>
        <dbReference type="Proteomes" id="UP000595636"/>
    </source>
</evidence>
<keyword evidence="2" id="KW-1185">Reference proteome</keyword>
<dbReference type="KEGG" id="slf:JEQ17_41135"/>
<proteinExistence type="predicted"/>
<dbReference type="RefSeq" id="WP_200399993.1">
    <property type="nucleotide sequence ID" value="NZ_CP066831.1"/>
</dbReference>
<dbReference type="Proteomes" id="UP000595636">
    <property type="component" value="Chromosome"/>
</dbReference>
<reference evidence="1 2" key="1">
    <citation type="submission" date="2020-12" db="EMBL/GenBank/DDBJ databases">
        <title>A novel species.</title>
        <authorList>
            <person name="Li K."/>
        </authorList>
    </citation>
    <scope>NUCLEOTIDE SEQUENCE [LARGE SCALE GENOMIC DNA]</scope>
    <source>
        <strain evidence="1 2">ZYC-3</strain>
    </source>
</reference>
<dbReference type="AlphaFoldDB" id="A0A7T7L2E8"/>
<gene>
    <name evidence="1" type="ORF">JEQ17_41135</name>
</gene>
<dbReference type="EMBL" id="CP066831">
    <property type="protein sequence ID" value="QQM45184.1"/>
    <property type="molecule type" value="Genomic_DNA"/>
</dbReference>
<evidence type="ECO:0000313" key="1">
    <source>
        <dbReference type="EMBL" id="QQM45184.1"/>
    </source>
</evidence>
<name>A0A7T7L2E8_9ACTN</name>
<accession>A0A7T7L2E8</accession>
<sequence>MPNSELPQVRDLATQLIRNAIKEIDPEVACDHVVATLGAEVDVDALAFGSEAAVRKAQIDISWDGDSDADASRLARVERLVEDARDKGNASVDIFALLDALGLGDS</sequence>
<protein>
    <submittedName>
        <fullName evidence="1">Uncharacterized protein</fullName>
    </submittedName>
</protein>
<organism evidence="1 2">
    <name type="scientific">Streptomyces liliifuscus</name>
    <dbReference type="NCBI Taxonomy" id="2797636"/>
    <lineage>
        <taxon>Bacteria</taxon>
        <taxon>Bacillati</taxon>
        <taxon>Actinomycetota</taxon>
        <taxon>Actinomycetes</taxon>
        <taxon>Kitasatosporales</taxon>
        <taxon>Streptomycetaceae</taxon>
        <taxon>Streptomyces</taxon>
    </lineage>
</organism>